<proteinExistence type="predicted"/>
<protein>
    <submittedName>
        <fullName evidence="1">Uncharacterized protein</fullName>
    </submittedName>
</protein>
<evidence type="ECO:0000313" key="2">
    <source>
        <dbReference type="Proteomes" id="UP000503447"/>
    </source>
</evidence>
<reference evidence="2" key="1">
    <citation type="submission" date="2020-05" db="EMBL/GenBank/DDBJ databases">
        <title>Frigoriglobus tundricola gen. nov., sp. nov., a psychrotolerant cellulolytic planctomycete of the family Gemmataceae with two divergent copies of 16S rRNA gene.</title>
        <authorList>
            <person name="Kulichevskaya I.S."/>
            <person name="Ivanova A.A."/>
            <person name="Naumoff D.G."/>
            <person name="Beletsky A.V."/>
            <person name="Rijpstra W.I.C."/>
            <person name="Sinninghe Damste J.S."/>
            <person name="Mardanov A.V."/>
            <person name="Ravin N.V."/>
            <person name="Dedysh S.N."/>
        </authorList>
    </citation>
    <scope>NUCLEOTIDE SEQUENCE [LARGE SCALE GENOMIC DNA]</scope>
    <source>
        <strain evidence="2">PL17</strain>
    </source>
</reference>
<keyword evidence="2" id="KW-1185">Reference proteome</keyword>
<name>A0A6M5YQQ6_9BACT</name>
<dbReference type="KEGG" id="ftj:FTUN_3304"/>
<evidence type="ECO:0000313" key="1">
    <source>
        <dbReference type="EMBL" id="QJW95750.1"/>
    </source>
</evidence>
<dbReference type="AlphaFoldDB" id="A0A6M5YQQ6"/>
<organism evidence="1 2">
    <name type="scientific">Frigoriglobus tundricola</name>
    <dbReference type="NCBI Taxonomy" id="2774151"/>
    <lineage>
        <taxon>Bacteria</taxon>
        <taxon>Pseudomonadati</taxon>
        <taxon>Planctomycetota</taxon>
        <taxon>Planctomycetia</taxon>
        <taxon>Gemmatales</taxon>
        <taxon>Gemmataceae</taxon>
        <taxon>Frigoriglobus</taxon>
    </lineage>
</organism>
<sequence length="48" mass="5376">MMSAGGVVLFRAAWRVCEAKGVRPCRRHVSTALKVQPTNRLLWPESIP</sequence>
<gene>
    <name evidence="1" type="ORF">FTUN_3304</name>
</gene>
<dbReference type="Proteomes" id="UP000503447">
    <property type="component" value="Chromosome"/>
</dbReference>
<accession>A0A6M5YQQ6</accession>
<dbReference type="EMBL" id="CP053452">
    <property type="protein sequence ID" value="QJW95750.1"/>
    <property type="molecule type" value="Genomic_DNA"/>
</dbReference>